<dbReference type="GO" id="GO:0005829">
    <property type="term" value="C:cytosol"/>
    <property type="evidence" value="ECO:0007669"/>
    <property type="project" value="TreeGrafter"/>
</dbReference>
<dbReference type="InterPro" id="IPR041492">
    <property type="entry name" value="HAD_2"/>
</dbReference>
<evidence type="ECO:0008006" key="3">
    <source>
        <dbReference type="Google" id="ProtNLM"/>
    </source>
</evidence>
<dbReference type="Gene3D" id="1.10.150.240">
    <property type="entry name" value="Putative phosphatase, domain 2"/>
    <property type="match status" value="1"/>
</dbReference>
<dbReference type="SFLD" id="SFLDS00003">
    <property type="entry name" value="Haloacid_Dehalogenase"/>
    <property type="match status" value="1"/>
</dbReference>
<dbReference type="SUPFAM" id="SSF56784">
    <property type="entry name" value="HAD-like"/>
    <property type="match status" value="1"/>
</dbReference>
<dbReference type="Pfam" id="PF13419">
    <property type="entry name" value="HAD_2"/>
    <property type="match status" value="1"/>
</dbReference>
<protein>
    <recommendedName>
        <fullName evidence="3">Hydrolase</fullName>
    </recommendedName>
</protein>
<accession>K6VA35</accession>
<dbReference type="AlphaFoldDB" id="K6VA35"/>
<sequence length="256" mass="26450">MARSDDRATDVLPSCHVSATSEVSVTSMPGQPTAVLFDLDGTISASGETIVSTLHETLVGMGFPGLSGIETRRIVGPPLGQTLREVVQIPEEQVAEAIRRYRATLHARLDRTPPFEGMLDLIRELAAAGLPMAVATSKLESMAVEVVTGYGVGECFVAVCGSPPDESSGTKAAVVASALERLRAAGADLSSPVMVGDRHHDVVGAGAHGVPTIAVSWGYGEASEWVEAMAVAHSPAELGELLRPRGGVVSASVAST</sequence>
<dbReference type="InterPro" id="IPR050155">
    <property type="entry name" value="HAD-like_hydrolase_sf"/>
</dbReference>
<gene>
    <name evidence="1" type="ORF">AUCHE_18_00840</name>
</gene>
<evidence type="ECO:0000313" key="2">
    <source>
        <dbReference type="Proteomes" id="UP000008495"/>
    </source>
</evidence>
<dbReference type="SFLD" id="SFLDG01129">
    <property type="entry name" value="C1.5:_HAD__Beta-PGM__Phosphata"/>
    <property type="match status" value="1"/>
</dbReference>
<dbReference type="InterPro" id="IPR023198">
    <property type="entry name" value="PGP-like_dom2"/>
</dbReference>
<dbReference type="STRING" id="100225.SAMN05421595_2944"/>
<dbReference type="InterPro" id="IPR036412">
    <property type="entry name" value="HAD-like_sf"/>
</dbReference>
<name>K6VA35_9MICO</name>
<organism evidence="1 2">
    <name type="scientific">Austwickia chelonae NBRC 105200</name>
    <dbReference type="NCBI Taxonomy" id="1184607"/>
    <lineage>
        <taxon>Bacteria</taxon>
        <taxon>Bacillati</taxon>
        <taxon>Actinomycetota</taxon>
        <taxon>Actinomycetes</taxon>
        <taxon>Micrococcales</taxon>
        <taxon>Dermatophilaceae</taxon>
        <taxon>Austwickia</taxon>
    </lineage>
</organism>
<comment type="caution">
    <text evidence="1">The sequence shown here is derived from an EMBL/GenBank/DDBJ whole genome shotgun (WGS) entry which is preliminary data.</text>
</comment>
<keyword evidence="2" id="KW-1185">Reference proteome</keyword>
<dbReference type="eggNOG" id="COG0546">
    <property type="taxonomic scope" value="Bacteria"/>
</dbReference>
<dbReference type="Gene3D" id="3.40.50.1000">
    <property type="entry name" value="HAD superfamily/HAD-like"/>
    <property type="match status" value="1"/>
</dbReference>
<dbReference type="Proteomes" id="UP000008495">
    <property type="component" value="Unassembled WGS sequence"/>
</dbReference>
<dbReference type="GO" id="GO:0004713">
    <property type="term" value="F:protein tyrosine kinase activity"/>
    <property type="evidence" value="ECO:0007669"/>
    <property type="project" value="TreeGrafter"/>
</dbReference>
<proteinExistence type="predicted"/>
<dbReference type="InterPro" id="IPR023214">
    <property type="entry name" value="HAD_sf"/>
</dbReference>
<dbReference type="PANTHER" id="PTHR43434:SF20">
    <property type="entry name" value="5'-NUCLEOTIDASE"/>
    <property type="match status" value="1"/>
</dbReference>
<evidence type="ECO:0000313" key="1">
    <source>
        <dbReference type="EMBL" id="GAB79083.1"/>
    </source>
</evidence>
<reference evidence="1 2" key="1">
    <citation type="submission" date="2012-08" db="EMBL/GenBank/DDBJ databases">
        <title>Whole genome shotgun sequence of Austwickia chelonae NBRC 105200.</title>
        <authorList>
            <person name="Yoshida I."/>
            <person name="Hosoyama A."/>
            <person name="Tsuchikane K."/>
            <person name="Katsumata H."/>
            <person name="Ando Y."/>
            <person name="Ohji S."/>
            <person name="Hamada M."/>
            <person name="Tamura T."/>
            <person name="Yamazoe A."/>
            <person name="Yamazaki S."/>
            <person name="Fujita N."/>
        </authorList>
    </citation>
    <scope>NUCLEOTIDE SEQUENCE [LARGE SCALE GENOMIC DNA]</scope>
    <source>
        <strain evidence="1 2">NBRC 105200</strain>
    </source>
</reference>
<dbReference type="PANTHER" id="PTHR43434">
    <property type="entry name" value="PHOSPHOGLYCOLATE PHOSPHATASE"/>
    <property type="match status" value="1"/>
</dbReference>
<dbReference type="EMBL" id="BAGZ01000018">
    <property type="protein sequence ID" value="GAB79083.1"/>
    <property type="molecule type" value="Genomic_DNA"/>
</dbReference>